<dbReference type="EMBL" id="JAHLFS010000057">
    <property type="protein sequence ID" value="MBU3851964.1"/>
    <property type="molecule type" value="Genomic_DNA"/>
</dbReference>
<dbReference type="Pfam" id="PF08796">
    <property type="entry name" value="DUF1797"/>
    <property type="match status" value="1"/>
</dbReference>
<dbReference type="InterPro" id="IPR014904">
    <property type="entry name" value="YkuJ-like"/>
</dbReference>
<sequence length="78" mass="9075">MKSSQLVAIIKRLEAMQQTDPDEEQTRHFEKEGVGVVGVVKYDANNQTYELEEVNNHQKFNFDDIDLIAMEIYDLLND</sequence>
<evidence type="ECO:0000313" key="1">
    <source>
        <dbReference type="EMBL" id="MBU3851964.1"/>
    </source>
</evidence>
<accession>A0A948TJW6</accession>
<reference evidence="1" key="2">
    <citation type="submission" date="2021-04" db="EMBL/GenBank/DDBJ databases">
        <authorList>
            <person name="Gilroy R."/>
        </authorList>
    </citation>
    <scope>NUCLEOTIDE SEQUENCE</scope>
    <source>
        <strain evidence="1">F6-6636</strain>
    </source>
</reference>
<comment type="caution">
    <text evidence="1">The sequence shown here is derived from an EMBL/GenBank/DDBJ whole genome shotgun (WGS) entry which is preliminary data.</text>
</comment>
<evidence type="ECO:0000313" key="2">
    <source>
        <dbReference type="Proteomes" id="UP000777303"/>
    </source>
</evidence>
<reference evidence="1" key="1">
    <citation type="journal article" date="2021" name="PeerJ">
        <title>Extensive microbial diversity within the chicken gut microbiome revealed by metagenomics and culture.</title>
        <authorList>
            <person name="Gilroy R."/>
            <person name="Ravi A."/>
            <person name="Getino M."/>
            <person name="Pursley I."/>
            <person name="Horton D.L."/>
            <person name="Alikhan N.F."/>
            <person name="Baker D."/>
            <person name="Gharbi K."/>
            <person name="Hall N."/>
            <person name="Watson M."/>
            <person name="Adriaenssens E.M."/>
            <person name="Foster-Nyarko E."/>
            <person name="Jarju S."/>
            <person name="Secka A."/>
            <person name="Antonio M."/>
            <person name="Oren A."/>
            <person name="Chaudhuri R.R."/>
            <person name="La Ragione R."/>
            <person name="Hildebrand F."/>
            <person name="Pallen M.J."/>
        </authorList>
    </citation>
    <scope>NUCLEOTIDE SEQUENCE</scope>
    <source>
        <strain evidence="1">F6-6636</strain>
    </source>
</reference>
<gene>
    <name evidence="1" type="ORF">H9901_04625</name>
</gene>
<dbReference type="Proteomes" id="UP000777303">
    <property type="component" value="Unassembled WGS sequence"/>
</dbReference>
<name>A0A948TJW6_9LACO</name>
<dbReference type="AlphaFoldDB" id="A0A948TJW6"/>
<dbReference type="SUPFAM" id="SSF143567">
    <property type="entry name" value="YkuJ-like"/>
    <property type="match status" value="1"/>
</dbReference>
<dbReference type="InterPro" id="IPR038073">
    <property type="entry name" value="YkuJ-like_sf"/>
</dbReference>
<protein>
    <submittedName>
        <fullName evidence="1">YkuJ family protein</fullName>
    </submittedName>
</protein>
<dbReference type="PIRSF" id="PIRSF037356">
    <property type="entry name" value="DUF1797"/>
    <property type="match status" value="1"/>
</dbReference>
<proteinExistence type="predicted"/>
<organism evidence="1 2">
    <name type="scientific">Candidatus Paralactobacillus gallistercoris</name>
    <dbReference type="NCBI Taxonomy" id="2838724"/>
    <lineage>
        <taxon>Bacteria</taxon>
        <taxon>Bacillati</taxon>
        <taxon>Bacillota</taxon>
        <taxon>Bacilli</taxon>
        <taxon>Lactobacillales</taxon>
        <taxon>Lactobacillaceae</taxon>
        <taxon>Lactobacillus</taxon>
    </lineage>
</organism>
<dbReference type="Gene3D" id="3.30.720.20">
    <property type="entry name" value="Protein of unknown function DUF1797"/>
    <property type="match status" value="1"/>
</dbReference>